<evidence type="ECO:0000256" key="1">
    <source>
        <dbReference type="ARBA" id="ARBA00004245"/>
    </source>
</evidence>
<dbReference type="PANTHER" id="PTHR23065">
    <property type="entry name" value="PROLINE-SERINE-THREONINE PHOSPHATASE INTERACTING PROTEIN 1"/>
    <property type="match status" value="1"/>
</dbReference>
<dbReference type="PROSITE" id="PS51741">
    <property type="entry name" value="F_BAR"/>
    <property type="match status" value="1"/>
</dbReference>
<evidence type="ECO:0000256" key="5">
    <source>
        <dbReference type="ARBA" id="ARBA00023212"/>
    </source>
</evidence>
<evidence type="ECO:0000256" key="8">
    <source>
        <dbReference type="SAM" id="MobiDB-lite"/>
    </source>
</evidence>
<dbReference type="SUPFAM" id="SSF103657">
    <property type="entry name" value="BAR/IMD domain-like"/>
    <property type="match status" value="1"/>
</dbReference>
<dbReference type="CDD" id="cd07651">
    <property type="entry name" value="F-BAR_PombeCdc15_like"/>
    <property type="match status" value="1"/>
</dbReference>
<feature type="compositionally biased region" description="Pro residues" evidence="8">
    <location>
        <begin position="329"/>
        <end position="341"/>
    </location>
</feature>
<keyword evidence="7" id="KW-0175">Coiled coil</keyword>
<feature type="compositionally biased region" description="Low complexity" evidence="8">
    <location>
        <begin position="476"/>
        <end position="488"/>
    </location>
</feature>
<feature type="compositionally biased region" description="Polar residues" evidence="8">
    <location>
        <begin position="647"/>
        <end position="657"/>
    </location>
</feature>
<dbReference type="SMART" id="SM00055">
    <property type="entry name" value="FCH"/>
    <property type="match status" value="1"/>
</dbReference>
<gene>
    <name evidence="11" type="ORF">MIND_01380500</name>
</gene>
<feature type="compositionally biased region" description="Low complexity" evidence="8">
    <location>
        <begin position="547"/>
        <end position="564"/>
    </location>
</feature>
<keyword evidence="2 6" id="KW-0728">SH3 domain</keyword>
<dbReference type="AlphaFoldDB" id="A0A8H6RYU3"/>
<dbReference type="FunFam" id="1.20.1270.60:FF:000045">
    <property type="entry name" value="Cell division control protein"/>
    <property type="match status" value="1"/>
</dbReference>
<feature type="compositionally biased region" description="Polar residues" evidence="8">
    <location>
        <begin position="519"/>
        <end position="533"/>
    </location>
</feature>
<dbReference type="GO" id="GO:0005543">
    <property type="term" value="F:phospholipid binding"/>
    <property type="evidence" value="ECO:0007669"/>
    <property type="project" value="TreeGrafter"/>
</dbReference>
<dbReference type="GO" id="GO:0120104">
    <property type="term" value="C:mitotic actomyosin contractile ring, proximal layer"/>
    <property type="evidence" value="ECO:0007669"/>
    <property type="project" value="TreeGrafter"/>
</dbReference>
<dbReference type="GO" id="GO:0030036">
    <property type="term" value="P:actin cytoskeleton organization"/>
    <property type="evidence" value="ECO:0007669"/>
    <property type="project" value="UniProtKB-ARBA"/>
</dbReference>
<organism evidence="11 12">
    <name type="scientific">Mycena indigotica</name>
    <dbReference type="NCBI Taxonomy" id="2126181"/>
    <lineage>
        <taxon>Eukaryota</taxon>
        <taxon>Fungi</taxon>
        <taxon>Dikarya</taxon>
        <taxon>Basidiomycota</taxon>
        <taxon>Agaricomycotina</taxon>
        <taxon>Agaricomycetes</taxon>
        <taxon>Agaricomycetidae</taxon>
        <taxon>Agaricales</taxon>
        <taxon>Marasmiineae</taxon>
        <taxon>Mycenaceae</taxon>
        <taxon>Mycena</taxon>
    </lineage>
</organism>
<sequence length="1051" mass="116169">MSARRQASTTSLSKYARNDPVPRDRSADFCNAFWGIADGGVEVLFARMRGAARSMDELRNFWKERASIEEDYARRMARLSKQALGRDEIGDLRASLDAIRGETERQAQFHLTLAQQVRSDLEGQTSAFYAKQQHHKKTYQSGIEKEFKAKQLQEGYVAKAREKYETDCMKINSYTAQLGLVQGRDAEKIHIKLDNTKKTVHQNERDFANFSRVLVETTAKWEMDWRVFCDSCQDLEDDRIEFMKDNMWAYANAVSTVCVSDDESCEKMRLALEQMEPERDQENFVRSYGTGNYIPDPPPFVDYKDPNSIPSSSMRPTWRVANFARSSQRPPPNRRAPPQPEPEPEVDDPVNGPNSAGLGTVRRGDDASAMNGISRQNTQKIIPQQPQPQQAMGSFSPMPSSSTVALPEPSSLSRRPTSMALDLSRRPTSTSATSKPSSHRVPPPETAPIEATAETFIKVGDTSYKVDLSKDPRAGPSSSKMSSSPPSSGTVDPFAKQMEDLQMAATTVRRKSTRRGAIDTSSNGQPQSNTRPSSVAPGAIVAVGSNQSQSQYRQPQQQQPRRSPSPSPNRDYRHSAEMVVGSHPFASRPSSPAAPQQQQQITVAFMRPASGPPPGADMVADVLTDYQQSLPGERKMVSRRGSYVGDQPNSISHSYNPSQSSINQQQQHGAALSRPPSQGFAGVGAHSRSTSPVPQMSMSRGPSPAPGQGQMVLARPPSRGPSPQSQGFAMTRGPSPSPMGMNRGHSPGPSSNMQHNPRQSQSQGFIAPPPPSQLINRSPSPNNVGIALDSSGRVMHDEMAQRYQPPPQQHRQSMPPQQSQIVPYNPAQAQQQQQQPQRRLSYMGPGGVAVPPPPPLQTGAVPYQHTGYQSQQHAPPQSSYSPQSYHHAQQQQQQAPYQHQQPYGSGSLNGHHASPQRTMSTGPNGWQSTIQPQQQQQIPRAQQTSQQLVRVPQHQGQQQLQHPSHFQQQRRSPSPSPGSQQHTSDGKAILFYVKALFPYTATIEEEFDFQEGDIIAVTSTPEDGWWSGELLDESRRSYGKHIFPSNFVEVF</sequence>
<feature type="compositionally biased region" description="Polar residues" evidence="8">
    <location>
        <begin position="391"/>
        <end position="416"/>
    </location>
</feature>
<feature type="domain" description="SH3" evidence="9">
    <location>
        <begin position="988"/>
        <end position="1051"/>
    </location>
</feature>
<comment type="subcellular location">
    <subcellularLocation>
        <location evidence="1">Cytoplasm</location>
        <location evidence="1">Cytoskeleton</location>
    </subcellularLocation>
</comment>
<feature type="compositionally biased region" description="Low complexity" evidence="8">
    <location>
        <begin position="857"/>
        <end position="903"/>
    </location>
</feature>
<dbReference type="GeneID" id="59352739"/>
<feature type="compositionally biased region" description="Polar residues" evidence="8">
    <location>
        <begin position="773"/>
        <end position="783"/>
    </location>
</feature>
<dbReference type="Proteomes" id="UP000636479">
    <property type="component" value="Unassembled WGS sequence"/>
</dbReference>
<feature type="compositionally biased region" description="Low complexity" evidence="8">
    <location>
        <begin position="715"/>
        <end position="727"/>
    </location>
</feature>
<feature type="compositionally biased region" description="Polar residues" evidence="8">
    <location>
        <begin position="915"/>
        <end position="926"/>
    </location>
</feature>
<evidence type="ECO:0000256" key="7">
    <source>
        <dbReference type="PROSITE-ProRule" id="PRU01077"/>
    </source>
</evidence>
<dbReference type="InterPro" id="IPR001060">
    <property type="entry name" value="FCH_dom"/>
</dbReference>
<name>A0A8H6RYU3_9AGAR</name>
<dbReference type="SUPFAM" id="SSF50044">
    <property type="entry name" value="SH3-domain"/>
    <property type="match status" value="1"/>
</dbReference>
<feature type="region of interest" description="Disordered" evidence="8">
    <location>
        <begin position="287"/>
        <end position="984"/>
    </location>
</feature>
<dbReference type="EMBL" id="JACAZF010000017">
    <property type="protein sequence ID" value="KAF7289193.1"/>
    <property type="molecule type" value="Genomic_DNA"/>
</dbReference>
<feature type="compositionally biased region" description="Low complexity" evidence="8">
    <location>
        <begin position="826"/>
        <end position="837"/>
    </location>
</feature>
<evidence type="ECO:0000259" key="10">
    <source>
        <dbReference type="PROSITE" id="PS51741"/>
    </source>
</evidence>
<feature type="compositionally biased region" description="Low complexity" evidence="8">
    <location>
        <begin position="426"/>
        <end position="436"/>
    </location>
</feature>
<dbReference type="InterPro" id="IPR036028">
    <property type="entry name" value="SH3-like_dom_sf"/>
</dbReference>
<dbReference type="InterPro" id="IPR027267">
    <property type="entry name" value="AH/BAR_dom_sf"/>
</dbReference>
<dbReference type="OrthoDB" id="19092at2759"/>
<keyword evidence="3" id="KW-0963">Cytoplasm</keyword>
<dbReference type="CDD" id="cd00174">
    <property type="entry name" value="SH3"/>
    <property type="match status" value="1"/>
</dbReference>
<keyword evidence="5" id="KW-0206">Cytoskeleton</keyword>
<dbReference type="Pfam" id="PF00018">
    <property type="entry name" value="SH3_1"/>
    <property type="match status" value="1"/>
</dbReference>
<proteinExistence type="predicted"/>
<feature type="compositionally biased region" description="Low complexity" evidence="8">
    <location>
        <begin position="658"/>
        <end position="667"/>
    </location>
</feature>
<protein>
    <recommendedName>
        <fullName evidence="13">Cell division control protein</fullName>
    </recommendedName>
</protein>
<comment type="caution">
    <text evidence="11">The sequence shown here is derived from an EMBL/GenBank/DDBJ whole genome shotgun (WGS) entry which is preliminary data.</text>
</comment>
<dbReference type="InterPro" id="IPR001452">
    <property type="entry name" value="SH3_domain"/>
</dbReference>
<evidence type="ECO:0000256" key="2">
    <source>
        <dbReference type="ARBA" id="ARBA00022443"/>
    </source>
</evidence>
<feature type="compositionally biased region" description="Polar residues" evidence="8">
    <location>
        <begin position="810"/>
        <end position="822"/>
    </location>
</feature>
<accession>A0A8H6RYU3</accession>
<reference evidence="11" key="1">
    <citation type="submission" date="2020-05" db="EMBL/GenBank/DDBJ databases">
        <title>Mycena genomes resolve the evolution of fungal bioluminescence.</title>
        <authorList>
            <person name="Tsai I.J."/>
        </authorList>
    </citation>
    <scope>NUCLEOTIDE SEQUENCE</scope>
    <source>
        <strain evidence="11">171206Taipei</strain>
    </source>
</reference>
<feature type="compositionally biased region" description="Polar residues" evidence="8">
    <location>
        <begin position="748"/>
        <end position="764"/>
    </location>
</feature>
<evidence type="ECO:0000256" key="6">
    <source>
        <dbReference type="PROSITE-ProRule" id="PRU00192"/>
    </source>
</evidence>
<feature type="compositionally biased region" description="Polar residues" evidence="8">
    <location>
        <begin position="371"/>
        <end position="382"/>
    </location>
</feature>
<dbReference type="Gene3D" id="1.20.1270.60">
    <property type="entry name" value="Arfaptin homology (AH) domain/BAR domain"/>
    <property type="match status" value="1"/>
</dbReference>
<keyword evidence="12" id="KW-1185">Reference proteome</keyword>
<keyword evidence="4" id="KW-0597">Phosphoprotein</keyword>
<evidence type="ECO:0000256" key="4">
    <source>
        <dbReference type="ARBA" id="ARBA00022553"/>
    </source>
</evidence>
<dbReference type="InterPro" id="IPR031160">
    <property type="entry name" value="F_BAR_dom"/>
</dbReference>
<evidence type="ECO:0000313" key="12">
    <source>
        <dbReference type="Proteomes" id="UP000636479"/>
    </source>
</evidence>
<dbReference type="PROSITE" id="PS50002">
    <property type="entry name" value="SH3"/>
    <property type="match status" value="1"/>
</dbReference>
<evidence type="ECO:0008006" key="13">
    <source>
        <dbReference type="Google" id="ProtNLM"/>
    </source>
</evidence>
<dbReference type="Gene3D" id="2.30.30.40">
    <property type="entry name" value="SH3 Domains"/>
    <property type="match status" value="1"/>
</dbReference>
<dbReference type="SMART" id="SM00326">
    <property type="entry name" value="SH3"/>
    <property type="match status" value="1"/>
</dbReference>
<dbReference type="PANTHER" id="PTHR23065:SF7">
    <property type="entry name" value="NOSTRIN, ISOFORM H"/>
    <property type="match status" value="1"/>
</dbReference>
<dbReference type="RefSeq" id="XP_037213224.1">
    <property type="nucleotide sequence ID" value="XM_037370223.1"/>
</dbReference>
<evidence type="ECO:0000313" key="11">
    <source>
        <dbReference type="EMBL" id="KAF7289193.1"/>
    </source>
</evidence>
<dbReference type="Pfam" id="PF00611">
    <property type="entry name" value="FCH"/>
    <property type="match status" value="1"/>
</dbReference>
<feature type="compositionally biased region" description="Low complexity" evidence="8">
    <location>
        <begin position="586"/>
        <end position="600"/>
    </location>
</feature>
<evidence type="ECO:0000256" key="3">
    <source>
        <dbReference type="ARBA" id="ARBA00022490"/>
    </source>
</evidence>
<evidence type="ECO:0000259" key="9">
    <source>
        <dbReference type="PROSITE" id="PS50002"/>
    </source>
</evidence>
<feature type="compositionally biased region" description="Polar residues" evidence="8">
    <location>
        <begin position="687"/>
        <end position="700"/>
    </location>
</feature>
<dbReference type="GO" id="GO:0009898">
    <property type="term" value="C:cytoplasmic side of plasma membrane"/>
    <property type="evidence" value="ECO:0007669"/>
    <property type="project" value="TreeGrafter"/>
</dbReference>
<feature type="compositionally biased region" description="Low complexity" evidence="8">
    <location>
        <begin position="927"/>
        <end position="982"/>
    </location>
</feature>
<feature type="domain" description="F-BAR" evidence="10">
    <location>
        <begin position="27"/>
        <end position="280"/>
    </location>
</feature>